<keyword evidence="3" id="KW-1185">Reference proteome</keyword>
<keyword evidence="1" id="KW-0812">Transmembrane</keyword>
<name>A0A3S9HLS8_9BURK</name>
<dbReference type="KEGG" id="upv:EJN92_14180"/>
<evidence type="ECO:0000313" key="2">
    <source>
        <dbReference type="EMBL" id="AZP13046.1"/>
    </source>
</evidence>
<organism evidence="2 3">
    <name type="scientific">Undibacterium parvum</name>
    <dbReference type="NCBI Taxonomy" id="401471"/>
    <lineage>
        <taxon>Bacteria</taxon>
        <taxon>Pseudomonadati</taxon>
        <taxon>Pseudomonadota</taxon>
        <taxon>Betaproteobacteria</taxon>
        <taxon>Burkholderiales</taxon>
        <taxon>Oxalobacteraceae</taxon>
        <taxon>Undibacterium</taxon>
    </lineage>
</organism>
<keyword evidence="1" id="KW-1133">Transmembrane helix</keyword>
<keyword evidence="1" id="KW-0472">Membrane</keyword>
<feature type="transmembrane region" description="Helical" evidence="1">
    <location>
        <begin position="74"/>
        <end position="90"/>
    </location>
</feature>
<dbReference type="RefSeq" id="WP_126128422.1">
    <property type="nucleotide sequence ID" value="NZ_CP034464.1"/>
</dbReference>
<evidence type="ECO:0000313" key="3">
    <source>
        <dbReference type="Proteomes" id="UP000275663"/>
    </source>
</evidence>
<reference evidence="2 3" key="1">
    <citation type="journal article" date="2011" name="Int. J. Syst. Evol. Microbiol.">
        <title>Description of Undibacterium oligocarboniphilum sp. nov., isolated from purified water, and Undibacterium pigrum strain CCUG 49012 as the type strain of Undibacterium parvum sp. nov., and emended descriptions of the genus Undibacterium and the species Undibacterium pigrum.</title>
        <authorList>
            <person name="Eder W."/>
            <person name="Wanner G."/>
            <person name="Ludwig W."/>
            <person name="Busse H.J."/>
            <person name="Ziemke-Kageler F."/>
            <person name="Lang E."/>
        </authorList>
    </citation>
    <scope>NUCLEOTIDE SEQUENCE [LARGE SCALE GENOMIC DNA]</scope>
    <source>
        <strain evidence="2 3">DSM 23061</strain>
    </source>
</reference>
<proteinExistence type="predicted"/>
<dbReference type="EMBL" id="CP034464">
    <property type="protein sequence ID" value="AZP13046.1"/>
    <property type="molecule type" value="Genomic_DNA"/>
</dbReference>
<accession>A0A3S9HLS8</accession>
<feature type="transmembrane region" description="Helical" evidence="1">
    <location>
        <begin position="7"/>
        <end position="28"/>
    </location>
</feature>
<gene>
    <name evidence="2" type="ORF">EJN92_14180</name>
</gene>
<protein>
    <submittedName>
        <fullName evidence="2">Uncharacterized protein</fullName>
    </submittedName>
</protein>
<feature type="transmembrane region" description="Helical" evidence="1">
    <location>
        <begin position="102"/>
        <end position="121"/>
    </location>
</feature>
<evidence type="ECO:0000256" key="1">
    <source>
        <dbReference type="SAM" id="Phobius"/>
    </source>
</evidence>
<dbReference type="AlphaFoldDB" id="A0A3S9HLS8"/>
<sequence>MYQVSLFRLYVLRALYLLVFIALGVQVWPTLLAHSKPFEFMHGVEICMLAAFSLLCGLGIRYPLQMLPVLMWELIWKTIWLAIIALPLWQSNQLDEKMLPNVFAISLVVLVYLAIPWPYVYSHYVKKQGDTWRKTQ</sequence>
<dbReference type="OrthoDB" id="5998965at2"/>
<feature type="transmembrane region" description="Helical" evidence="1">
    <location>
        <begin position="40"/>
        <end position="62"/>
    </location>
</feature>
<dbReference type="Proteomes" id="UP000275663">
    <property type="component" value="Chromosome"/>
</dbReference>